<dbReference type="AlphaFoldDB" id="A0A2T1GL77"/>
<reference evidence="2 3" key="1">
    <citation type="submission" date="2018-03" db="EMBL/GenBank/DDBJ databases">
        <title>The ancient ancestry and fast evolution of plastids.</title>
        <authorList>
            <person name="Moore K.R."/>
            <person name="Magnabosco C."/>
            <person name="Momper L."/>
            <person name="Gold D.A."/>
            <person name="Bosak T."/>
            <person name="Fournier G.P."/>
        </authorList>
    </citation>
    <scope>NUCLEOTIDE SEQUENCE [LARGE SCALE GENOMIC DNA]</scope>
    <source>
        <strain evidence="2 3">CCALA 037</strain>
    </source>
</reference>
<keyword evidence="1" id="KW-0812">Transmembrane</keyword>
<keyword evidence="1" id="KW-1133">Transmembrane helix</keyword>
<protein>
    <submittedName>
        <fullName evidence="2">Uncharacterized protein</fullName>
    </submittedName>
</protein>
<sequence>MSAPKTFKRYFYNCLNGLVWLLPLVLFSYCSYDFIISDRRTELSKQDIRDRLRHLTSNCVDGGINPKGIAYSVSLTDRYGVWYEVDISDAQIECMQRKKIFTIEQTAILCTLKEPCDRQRLAPPEWFQPKIRSASIKRSTGADATVWKPMVEKHGRYFISYHSG</sequence>
<dbReference type="EMBL" id="PVWO01000029">
    <property type="protein sequence ID" value="PSB58611.1"/>
    <property type="molecule type" value="Genomic_DNA"/>
</dbReference>
<keyword evidence="1" id="KW-0472">Membrane</keyword>
<name>A0A2T1GL77_9CYAN</name>
<dbReference type="Proteomes" id="UP000238937">
    <property type="component" value="Unassembled WGS sequence"/>
</dbReference>
<accession>A0A2T1GL77</accession>
<organism evidence="2 3">
    <name type="scientific">Chamaesiphon polymorphus CCALA 037</name>
    <dbReference type="NCBI Taxonomy" id="2107692"/>
    <lineage>
        <taxon>Bacteria</taxon>
        <taxon>Bacillati</taxon>
        <taxon>Cyanobacteriota</taxon>
        <taxon>Cyanophyceae</taxon>
        <taxon>Gomontiellales</taxon>
        <taxon>Chamaesiphonaceae</taxon>
        <taxon>Chamaesiphon</taxon>
    </lineage>
</organism>
<evidence type="ECO:0000256" key="1">
    <source>
        <dbReference type="SAM" id="Phobius"/>
    </source>
</evidence>
<evidence type="ECO:0000313" key="2">
    <source>
        <dbReference type="EMBL" id="PSB58611.1"/>
    </source>
</evidence>
<dbReference type="RefSeq" id="WP_106300581.1">
    <property type="nucleotide sequence ID" value="NZ_PVWO01000029.1"/>
</dbReference>
<gene>
    <name evidence="2" type="ORF">C7B77_04075</name>
</gene>
<proteinExistence type="predicted"/>
<feature type="transmembrane region" description="Helical" evidence="1">
    <location>
        <begin position="17"/>
        <end position="36"/>
    </location>
</feature>
<keyword evidence="3" id="KW-1185">Reference proteome</keyword>
<evidence type="ECO:0000313" key="3">
    <source>
        <dbReference type="Proteomes" id="UP000238937"/>
    </source>
</evidence>
<comment type="caution">
    <text evidence="2">The sequence shown here is derived from an EMBL/GenBank/DDBJ whole genome shotgun (WGS) entry which is preliminary data.</text>
</comment>